<name>A0A0F9PPM2_9ZZZZ</name>
<gene>
    <name evidence="1" type="ORF">LCGC14_1111770</name>
</gene>
<protein>
    <submittedName>
        <fullName evidence="1">Uncharacterized protein</fullName>
    </submittedName>
</protein>
<proteinExistence type="predicted"/>
<accession>A0A0F9PPM2</accession>
<reference evidence="1" key="1">
    <citation type="journal article" date="2015" name="Nature">
        <title>Complex archaea that bridge the gap between prokaryotes and eukaryotes.</title>
        <authorList>
            <person name="Spang A."/>
            <person name="Saw J.H."/>
            <person name="Jorgensen S.L."/>
            <person name="Zaremba-Niedzwiedzka K."/>
            <person name="Martijn J."/>
            <person name="Lind A.E."/>
            <person name="van Eijk R."/>
            <person name="Schleper C."/>
            <person name="Guy L."/>
            <person name="Ettema T.J."/>
        </authorList>
    </citation>
    <scope>NUCLEOTIDE SEQUENCE</scope>
</reference>
<comment type="caution">
    <text evidence="1">The sequence shown here is derived from an EMBL/GenBank/DDBJ whole genome shotgun (WGS) entry which is preliminary data.</text>
</comment>
<evidence type="ECO:0000313" key="1">
    <source>
        <dbReference type="EMBL" id="KKN03026.1"/>
    </source>
</evidence>
<dbReference type="EMBL" id="LAZR01005080">
    <property type="protein sequence ID" value="KKN03026.1"/>
    <property type="molecule type" value="Genomic_DNA"/>
</dbReference>
<sequence>MTKSGSELKFCPRCQLKGNKSKIHPEGGQRTQMAPTVFWDEEGELHVHDRNVLTSKYHCSRDHRWEESESGSCWCGWKAGE</sequence>
<organism evidence="1">
    <name type="scientific">marine sediment metagenome</name>
    <dbReference type="NCBI Taxonomy" id="412755"/>
    <lineage>
        <taxon>unclassified sequences</taxon>
        <taxon>metagenomes</taxon>
        <taxon>ecological metagenomes</taxon>
    </lineage>
</organism>
<dbReference type="AlphaFoldDB" id="A0A0F9PPM2"/>